<dbReference type="PROSITE" id="PS00197">
    <property type="entry name" value="2FE2S_FER_1"/>
    <property type="match status" value="1"/>
</dbReference>
<accession>A0A410QCM3</accession>
<evidence type="ECO:0000313" key="2">
    <source>
        <dbReference type="Proteomes" id="UP000287969"/>
    </source>
</evidence>
<dbReference type="EMBL" id="CP035282">
    <property type="protein sequence ID" value="QAT61730.1"/>
    <property type="molecule type" value="Genomic_DNA"/>
</dbReference>
<protein>
    <submittedName>
        <fullName evidence="1">Sulfide/dihydroorotate dehydrogenase-like FAD/NAD-binding protein</fullName>
    </submittedName>
</protein>
<gene>
    <name evidence="1" type="ORF">EQM13_09080</name>
</gene>
<reference evidence="2" key="1">
    <citation type="submission" date="2019-01" db="EMBL/GenBank/DDBJ databases">
        <title>Draft genomes of a novel of Sporanaerobacter strains.</title>
        <authorList>
            <person name="Ma S."/>
        </authorList>
    </citation>
    <scope>NUCLEOTIDE SEQUENCE [LARGE SCALE GENOMIC DNA]</scope>
    <source>
        <strain evidence="2">NJN-17</strain>
    </source>
</reference>
<evidence type="ECO:0000313" key="1">
    <source>
        <dbReference type="EMBL" id="QAT61730.1"/>
    </source>
</evidence>
<dbReference type="OrthoDB" id="1704963at2"/>
<dbReference type="AlphaFoldDB" id="A0A410QCM3"/>
<organism evidence="1 2">
    <name type="scientific">Acidilutibacter cellobiosedens</name>
    <dbReference type="NCBI Taxonomy" id="2507161"/>
    <lineage>
        <taxon>Bacteria</taxon>
        <taxon>Bacillati</taxon>
        <taxon>Bacillota</taxon>
        <taxon>Tissierellia</taxon>
        <taxon>Tissierellales</taxon>
        <taxon>Acidilutibacteraceae</taxon>
        <taxon>Acidilutibacter</taxon>
    </lineage>
</organism>
<dbReference type="PANTHER" id="PTHR43513">
    <property type="entry name" value="DIHYDROOROTATE DEHYDROGENASE B (NAD(+)), ELECTRON TRANSFER SUBUNIT"/>
    <property type="match status" value="1"/>
</dbReference>
<proteinExistence type="predicted"/>
<sequence>MKWFLGGINLNKSFECIDAGSIYCPCKLADTNNCISCSHLNGGDCCDCRWNGVCILYEYYMNGKKTKPMRKEFSCKIDERNLINENLMLLKIEGNEDMAEELKNPGTYVFLRNYEDVNYYDSPMSVMDICENKIIIVYQIRGNKTKRLSQGDKVIIRGPYWNGILGVKSLNKIYNSNCLIAARGIGQSSVVLVTKFLSERNNKIYLLIDKGNINSIYIKEYIDKLNNVEIIEKNLMENEGEKSIDEIFSRDHIALVFSAGSDILHQRVSDIIKKCPKDLNFMVTNNNILCCGEGICGSCVKRLNSGYKVRACKTSINPKEIFK</sequence>
<dbReference type="SUPFAM" id="SSF63380">
    <property type="entry name" value="Riboflavin synthase domain-like"/>
    <property type="match status" value="1"/>
</dbReference>
<dbReference type="PANTHER" id="PTHR43513:SF3">
    <property type="entry name" value="DIHYDROOROTATE DEHYDROGENASE B (NAD(+)), ELECTRON TRANSFER SUBUNIT-RELATED"/>
    <property type="match status" value="1"/>
</dbReference>
<dbReference type="InterPro" id="IPR017938">
    <property type="entry name" value="Riboflavin_synthase-like_b-brl"/>
</dbReference>
<dbReference type="InterPro" id="IPR050353">
    <property type="entry name" value="PyrK_electron_transfer"/>
</dbReference>
<name>A0A410QCM3_9FIRM</name>
<dbReference type="GO" id="GO:0051537">
    <property type="term" value="F:2 iron, 2 sulfur cluster binding"/>
    <property type="evidence" value="ECO:0007669"/>
    <property type="project" value="InterPro"/>
</dbReference>
<dbReference type="NCBIfam" id="NF004470">
    <property type="entry name" value="PRK05802.1"/>
    <property type="match status" value="1"/>
</dbReference>
<dbReference type="Gene3D" id="2.40.30.10">
    <property type="entry name" value="Translation factors"/>
    <property type="match status" value="1"/>
</dbReference>
<dbReference type="InterPro" id="IPR006058">
    <property type="entry name" value="2Fe2S_fd_BS"/>
</dbReference>
<dbReference type="KEGG" id="spoa:EQM13_09080"/>
<keyword evidence="2" id="KW-1185">Reference proteome</keyword>
<dbReference type="Proteomes" id="UP000287969">
    <property type="component" value="Chromosome"/>
</dbReference>